<sequence>MPRGPAPPRPIRMRQAINVPAGPTIQTIPSVTTGSPSLSRNVNQVHDALPTLGPVSQRPSRFVQVIATPVPINSRPATGASSSSANANLVTGPPVAQRPVRTIPTVAIPADPSSQTIPRPAIGAVGSASKANQVAGSNSGTQVRRPAFSRTSGLRVPGGAPPVLRMQGPSASFARTSGARNYPMLPIPPPIPSYIPLPVATSGIGTAGGNISNPYYGGRP</sequence>
<name>A0A3N4JX52_9PEZI</name>
<evidence type="ECO:0000313" key="3">
    <source>
        <dbReference type="Proteomes" id="UP000276215"/>
    </source>
</evidence>
<gene>
    <name evidence="2" type="ORF">L873DRAFT_1787385</name>
</gene>
<dbReference type="EMBL" id="ML120365">
    <property type="protein sequence ID" value="RPB02933.1"/>
    <property type="molecule type" value="Genomic_DNA"/>
</dbReference>
<dbReference type="AlphaFoldDB" id="A0A3N4JX52"/>
<keyword evidence="3" id="KW-1185">Reference proteome</keyword>
<evidence type="ECO:0000313" key="2">
    <source>
        <dbReference type="EMBL" id="RPB02933.1"/>
    </source>
</evidence>
<proteinExistence type="predicted"/>
<dbReference type="Proteomes" id="UP000276215">
    <property type="component" value="Unassembled WGS sequence"/>
</dbReference>
<evidence type="ECO:0000256" key="1">
    <source>
        <dbReference type="SAM" id="MobiDB-lite"/>
    </source>
</evidence>
<feature type="region of interest" description="Disordered" evidence="1">
    <location>
        <begin position="74"/>
        <end position="95"/>
    </location>
</feature>
<feature type="compositionally biased region" description="Polar residues" evidence="1">
    <location>
        <begin position="129"/>
        <end position="142"/>
    </location>
</feature>
<accession>A0A3N4JX52</accession>
<feature type="region of interest" description="Disordered" evidence="1">
    <location>
        <begin position="128"/>
        <end position="162"/>
    </location>
</feature>
<protein>
    <submittedName>
        <fullName evidence="2">Uncharacterized protein</fullName>
    </submittedName>
</protein>
<organism evidence="2 3">
    <name type="scientific">Choiromyces venosus 120613-1</name>
    <dbReference type="NCBI Taxonomy" id="1336337"/>
    <lineage>
        <taxon>Eukaryota</taxon>
        <taxon>Fungi</taxon>
        <taxon>Dikarya</taxon>
        <taxon>Ascomycota</taxon>
        <taxon>Pezizomycotina</taxon>
        <taxon>Pezizomycetes</taxon>
        <taxon>Pezizales</taxon>
        <taxon>Tuberaceae</taxon>
        <taxon>Choiromyces</taxon>
    </lineage>
</organism>
<reference evidence="2 3" key="1">
    <citation type="journal article" date="2018" name="Nat. Ecol. Evol.">
        <title>Pezizomycetes genomes reveal the molecular basis of ectomycorrhizal truffle lifestyle.</title>
        <authorList>
            <person name="Murat C."/>
            <person name="Payen T."/>
            <person name="Noel B."/>
            <person name="Kuo A."/>
            <person name="Morin E."/>
            <person name="Chen J."/>
            <person name="Kohler A."/>
            <person name="Krizsan K."/>
            <person name="Balestrini R."/>
            <person name="Da Silva C."/>
            <person name="Montanini B."/>
            <person name="Hainaut M."/>
            <person name="Levati E."/>
            <person name="Barry K.W."/>
            <person name="Belfiori B."/>
            <person name="Cichocki N."/>
            <person name="Clum A."/>
            <person name="Dockter R.B."/>
            <person name="Fauchery L."/>
            <person name="Guy J."/>
            <person name="Iotti M."/>
            <person name="Le Tacon F."/>
            <person name="Lindquist E.A."/>
            <person name="Lipzen A."/>
            <person name="Malagnac F."/>
            <person name="Mello A."/>
            <person name="Molinier V."/>
            <person name="Miyauchi S."/>
            <person name="Poulain J."/>
            <person name="Riccioni C."/>
            <person name="Rubini A."/>
            <person name="Sitrit Y."/>
            <person name="Splivallo R."/>
            <person name="Traeger S."/>
            <person name="Wang M."/>
            <person name="Zifcakova L."/>
            <person name="Wipf D."/>
            <person name="Zambonelli A."/>
            <person name="Paolocci F."/>
            <person name="Nowrousian M."/>
            <person name="Ottonello S."/>
            <person name="Baldrian P."/>
            <person name="Spatafora J.W."/>
            <person name="Henrissat B."/>
            <person name="Nagy L.G."/>
            <person name="Aury J.M."/>
            <person name="Wincker P."/>
            <person name="Grigoriev I.V."/>
            <person name="Bonfante P."/>
            <person name="Martin F.M."/>
        </authorList>
    </citation>
    <scope>NUCLEOTIDE SEQUENCE [LARGE SCALE GENOMIC DNA]</scope>
    <source>
        <strain evidence="2 3">120613-1</strain>
    </source>
</reference>